<dbReference type="Gene3D" id="1.10.10.60">
    <property type="entry name" value="Homeodomain-like"/>
    <property type="match status" value="1"/>
</dbReference>
<evidence type="ECO:0000256" key="1">
    <source>
        <dbReference type="ARBA" id="ARBA00023015"/>
    </source>
</evidence>
<gene>
    <name evidence="5" type="ORF">E6O51_08415</name>
</gene>
<comment type="caution">
    <text evidence="5">The sequence shown here is derived from an EMBL/GenBank/DDBJ whole genome shotgun (WGS) entry which is preliminary data.</text>
</comment>
<dbReference type="EMBL" id="SSOD01000005">
    <property type="protein sequence ID" value="THF62165.1"/>
    <property type="molecule type" value="Genomic_DNA"/>
</dbReference>
<dbReference type="Proteomes" id="UP000307956">
    <property type="component" value="Unassembled WGS sequence"/>
</dbReference>
<dbReference type="InterPro" id="IPR018060">
    <property type="entry name" value="HTH_AraC"/>
</dbReference>
<dbReference type="RefSeq" id="WP_136384528.1">
    <property type="nucleotide sequence ID" value="NZ_SSOD01000005.1"/>
</dbReference>
<keyword evidence="6" id="KW-1185">Reference proteome</keyword>
<dbReference type="InterPro" id="IPR050204">
    <property type="entry name" value="AraC_XylS_family_regulators"/>
</dbReference>
<accession>A0A4S4AUA0</accession>
<dbReference type="PANTHER" id="PTHR46796:SF12">
    <property type="entry name" value="HTH-TYPE DNA-BINDING TRANSCRIPTIONAL ACTIVATOR EUTR"/>
    <property type="match status" value="1"/>
</dbReference>
<protein>
    <submittedName>
        <fullName evidence="5">AraC family transcriptional regulator</fullName>
    </submittedName>
</protein>
<dbReference type="PROSITE" id="PS00041">
    <property type="entry name" value="HTH_ARAC_FAMILY_1"/>
    <property type="match status" value="1"/>
</dbReference>
<dbReference type="OrthoDB" id="185346at2"/>
<organism evidence="5 6">
    <name type="scientific">Pseudothauera rhizosphaerae</name>
    <dbReference type="NCBI Taxonomy" id="2565932"/>
    <lineage>
        <taxon>Bacteria</taxon>
        <taxon>Pseudomonadati</taxon>
        <taxon>Pseudomonadota</taxon>
        <taxon>Betaproteobacteria</taxon>
        <taxon>Rhodocyclales</taxon>
        <taxon>Zoogloeaceae</taxon>
        <taxon>Pseudothauera</taxon>
    </lineage>
</organism>
<dbReference type="PROSITE" id="PS01124">
    <property type="entry name" value="HTH_ARAC_FAMILY_2"/>
    <property type="match status" value="1"/>
</dbReference>
<evidence type="ECO:0000313" key="5">
    <source>
        <dbReference type="EMBL" id="THF62165.1"/>
    </source>
</evidence>
<dbReference type="GO" id="GO:0043565">
    <property type="term" value="F:sequence-specific DNA binding"/>
    <property type="evidence" value="ECO:0007669"/>
    <property type="project" value="InterPro"/>
</dbReference>
<dbReference type="GO" id="GO:0003700">
    <property type="term" value="F:DNA-binding transcription factor activity"/>
    <property type="evidence" value="ECO:0007669"/>
    <property type="project" value="InterPro"/>
</dbReference>
<dbReference type="SMART" id="SM00342">
    <property type="entry name" value="HTH_ARAC"/>
    <property type="match status" value="1"/>
</dbReference>
<dbReference type="PANTHER" id="PTHR46796">
    <property type="entry name" value="HTH-TYPE TRANSCRIPTIONAL ACTIVATOR RHAS-RELATED"/>
    <property type="match status" value="1"/>
</dbReference>
<dbReference type="SUPFAM" id="SSF46689">
    <property type="entry name" value="Homeodomain-like"/>
    <property type="match status" value="1"/>
</dbReference>
<dbReference type="Pfam" id="PF14525">
    <property type="entry name" value="AraC_binding_2"/>
    <property type="match status" value="1"/>
</dbReference>
<name>A0A4S4AUA0_9RHOO</name>
<sequence>MQEPGICPPPATYRSHDVDETRRIVADIYCDHRLAQARGGERLDYLHVHQPLGAVSFSEMRYGAEVSVAPGCLQSFFLVQVPASGHDRMRVDGAELLCDPRHATIHAPDSRLDMHWSADCSKFVVRIEREALERHASLLTGREAAGTVSFLPVADLASPMVHAWVRTARHMFDELRCNPALADEPLVRSQIEQLLLTTALNWLPGSFVAAAPCPARTVLPRHVRQAEEYMRACPEQPITVDMLAQRIGVSGRTLYDGFRKFLGVSPMRHLRDLRMERVRADLLDPARPASVTALAMHWGFFQLGRFAIDYRRRYGESPHETLAKSR</sequence>
<keyword evidence="2" id="KW-0238">DNA-binding</keyword>
<evidence type="ECO:0000256" key="2">
    <source>
        <dbReference type="ARBA" id="ARBA00023125"/>
    </source>
</evidence>
<dbReference type="InterPro" id="IPR018062">
    <property type="entry name" value="HTH_AraC-typ_CS"/>
</dbReference>
<keyword evidence="1" id="KW-0805">Transcription regulation</keyword>
<evidence type="ECO:0000256" key="3">
    <source>
        <dbReference type="ARBA" id="ARBA00023163"/>
    </source>
</evidence>
<proteinExistence type="predicted"/>
<evidence type="ECO:0000259" key="4">
    <source>
        <dbReference type="PROSITE" id="PS01124"/>
    </source>
</evidence>
<feature type="domain" description="HTH araC/xylS-type" evidence="4">
    <location>
        <begin position="224"/>
        <end position="324"/>
    </location>
</feature>
<dbReference type="Pfam" id="PF12833">
    <property type="entry name" value="HTH_18"/>
    <property type="match status" value="1"/>
</dbReference>
<reference evidence="5 6" key="1">
    <citation type="submission" date="2019-04" db="EMBL/GenBank/DDBJ databases">
        <title>Azoarcus rhizosphaerae sp. nov. isolated from rhizosphere of Ficus religiosa.</title>
        <authorList>
            <person name="Lin S.-Y."/>
            <person name="Hameed A."/>
            <person name="Hsu Y.-H."/>
            <person name="Young C.-C."/>
        </authorList>
    </citation>
    <scope>NUCLEOTIDE SEQUENCE [LARGE SCALE GENOMIC DNA]</scope>
    <source>
        <strain evidence="5 6">CC-YHH848</strain>
    </source>
</reference>
<dbReference type="InterPro" id="IPR009057">
    <property type="entry name" value="Homeodomain-like_sf"/>
</dbReference>
<keyword evidence="3" id="KW-0804">Transcription</keyword>
<dbReference type="InterPro" id="IPR035418">
    <property type="entry name" value="AraC-bd_2"/>
</dbReference>
<evidence type="ECO:0000313" key="6">
    <source>
        <dbReference type="Proteomes" id="UP000307956"/>
    </source>
</evidence>
<dbReference type="AlphaFoldDB" id="A0A4S4AUA0"/>